<dbReference type="Proteomes" id="UP000660862">
    <property type="component" value="Unassembled WGS sequence"/>
</dbReference>
<evidence type="ECO:0000313" key="9">
    <source>
        <dbReference type="EMBL" id="GGG93568.1"/>
    </source>
</evidence>
<evidence type="ECO:0000259" key="7">
    <source>
        <dbReference type="Pfam" id="PF07980"/>
    </source>
</evidence>
<dbReference type="AlphaFoldDB" id="A0A917MD11"/>
<dbReference type="InterPro" id="IPR019734">
    <property type="entry name" value="TPR_rpt"/>
</dbReference>
<feature type="domain" description="SusD-like N-terminal" evidence="8">
    <location>
        <begin position="23"/>
        <end position="235"/>
    </location>
</feature>
<keyword evidence="4" id="KW-0472">Membrane</keyword>
<comment type="similarity">
    <text evidence="2">Belongs to the SusD family.</text>
</comment>
<dbReference type="InterPro" id="IPR012944">
    <property type="entry name" value="SusD_RagB_dom"/>
</dbReference>
<evidence type="ECO:0000256" key="2">
    <source>
        <dbReference type="ARBA" id="ARBA00006275"/>
    </source>
</evidence>
<evidence type="ECO:0000256" key="5">
    <source>
        <dbReference type="ARBA" id="ARBA00023237"/>
    </source>
</evidence>
<proteinExistence type="inferred from homology"/>
<dbReference type="PROSITE" id="PS51257">
    <property type="entry name" value="PROKAR_LIPOPROTEIN"/>
    <property type="match status" value="1"/>
</dbReference>
<feature type="domain" description="RagB/SusD" evidence="7">
    <location>
        <begin position="274"/>
        <end position="571"/>
    </location>
</feature>
<dbReference type="EMBL" id="BMER01000003">
    <property type="protein sequence ID" value="GGG93568.1"/>
    <property type="molecule type" value="Genomic_DNA"/>
</dbReference>
<dbReference type="GO" id="GO:0009279">
    <property type="term" value="C:cell outer membrane"/>
    <property type="evidence" value="ECO:0007669"/>
    <property type="project" value="UniProtKB-SubCell"/>
</dbReference>
<sequence length="571" mass="62998">MKLYYKISVLIMLLGIGGCSDSFLERSPQGQLADEQVQNTKAVEWLLTGAYGLMNGNRDGTWGNYASAPSQWLFGEVAADNAHKGSELADQAVMFDIERHTAISVNEHLSTMWNNYYEGITRCNTTLRQLTVVQETATDKFTDQRAKEIEAEAKMLRGHYYFFLWRVFKNIPYIDETMSTVDAAKVPNNVDVLPMIEADFQFAVQNLPADGNPPMGDKGRADQIAAKSYLGKVYLYQQKFAEALVLFKEVIAARPNLEGLPFLNNFDVNTENGPESIFAAQHAINPNGGGDNANVGDMLGGLYGSAPANCCGFFNPSFDLVNSFRVTSQGLPMLDGSFQQNPFKSDFGLSGTAKENYTVDKTLAIDPRVDYTVGRRGVPYHDWGIMPGDPWLRDPAFGGPFVGYKHMIDQADFPGNTQSGGTNYVTSLNVNIIRLADVYLMAAECAAETGDLAYALARVNNVRARAAKLPHKSVGGAAVAAYDVQPYPAFASKEYALDAIRFERRLELALEGHRFFDLVRWGIAKEVLEAYSAFEGSLISSYSGLQFTEKNNYFPIPQDQIDRSGGVLVQN</sequence>
<evidence type="ECO:0000256" key="6">
    <source>
        <dbReference type="PROSITE-ProRule" id="PRU00339"/>
    </source>
</evidence>
<evidence type="ECO:0000256" key="4">
    <source>
        <dbReference type="ARBA" id="ARBA00023136"/>
    </source>
</evidence>
<dbReference type="RefSeq" id="WP_188506950.1">
    <property type="nucleotide sequence ID" value="NZ_BMER01000003.1"/>
</dbReference>
<keyword evidence="10" id="KW-1185">Reference proteome</keyword>
<reference evidence="9" key="1">
    <citation type="journal article" date="2014" name="Int. J. Syst. Evol. Microbiol.">
        <title>Complete genome sequence of Corynebacterium casei LMG S-19264T (=DSM 44701T), isolated from a smear-ripened cheese.</title>
        <authorList>
            <consortium name="US DOE Joint Genome Institute (JGI-PGF)"/>
            <person name="Walter F."/>
            <person name="Albersmeier A."/>
            <person name="Kalinowski J."/>
            <person name="Ruckert C."/>
        </authorList>
    </citation>
    <scope>NUCLEOTIDE SEQUENCE</scope>
    <source>
        <strain evidence="9">CGMCC 1.12195</strain>
    </source>
</reference>
<gene>
    <name evidence="9" type="ORF">GCM10007415_30630</name>
</gene>
<keyword evidence="3" id="KW-0732">Signal</keyword>
<organism evidence="9 10">
    <name type="scientific">Parapedobacter pyrenivorans</name>
    <dbReference type="NCBI Taxonomy" id="1305674"/>
    <lineage>
        <taxon>Bacteria</taxon>
        <taxon>Pseudomonadati</taxon>
        <taxon>Bacteroidota</taxon>
        <taxon>Sphingobacteriia</taxon>
        <taxon>Sphingobacteriales</taxon>
        <taxon>Sphingobacteriaceae</taxon>
        <taxon>Parapedobacter</taxon>
    </lineage>
</organism>
<evidence type="ECO:0000313" key="10">
    <source>
        <dbReference type="Proteomes" id="UP000660862"/>
    </source>
</evidence>
<dbReference type="Pfam" id="PF07980">
    <property type="entry name" value="SusD_RagB"/>
    <property type="match status" value="1"/>
</dbReference>
<name>A0A917MD11_9SPHI</name>
<evidence type="ECO:0000256" key="3">
    <source>
        <dbReference type="ARBA" id="ARBA00022729"/>
    </source>
</evidence>
<reference evidence="9" key="2">
    <citation type="submission" date="2020-09" db="EMBL/GenBank/DDBJ databases">
        <authorList>
            <person name="Sun Q."/>
            <person name="Zhou Y."/>
        </authorList>
    </citation>
    <scope>NUCLEOTIDE SEQUENCE</scope>
    <source>
        <strain evidence="9">CGMCC 1.12195</strain>
    </source>
</reference>
<keyword evidence="5" id="KW-0998">Cell outer membrane</keyword>
<dbReference type="Pfam" id="PF14322">
    <property type="entry name" value="SusD-like_3"/>
    <property type="match status" value="1"/>
</dbReference>
<accession>A0A917MD11</accession>
<protein>
    <submittedName>
        <fullName evidence="9">Glycan metabolism protein RagB</fullName>
    </submittedName>
</protein>
<evidence type="ECO:0000259" key="8">
    <source>
        <dbReference type="Pfam" id="PF14322"/>
    </source>
</evidence>
<keyword evidence="6" id="KW-0802">TPR repeat</keyword>
<dbReference type="SUPFAM" id="SSF48452">
    <property type="entry name" value="TPR-like"/>
    <property type="match status" value="1"/>
</dbReference>
<comment type="caution">
    <text evidence="9">The sequence shown here is derived from an EMBL/GenBank/DDBJ whole genome shotgun (WGS) entry which is preliminary data.</text>
</comment>
<dbReference type="InterPro" id="IPR033985">
    <property type="entry name" value="SusD-like_N"/>
</dbReference>
<comment type="subcellular location">
    <subcellularLocation>
        <location evidence="1">Cell outer membrane</location>
    </subcellularLocation>
</comment>
<evidence type="ECO:0000256" key="1">
    <source>
        <dbReference type="ARBA" id="ARBA00004442"/>
    </source>
</evidence>
<dbReference type="PROSITE" id="PS50005">
    <property type="entry name" value="TPR"/>
    <property type="match status" value="1"/>
</dbReference>
<dbReference type="InterPro" id="IPR011990">
    <property type="entry name" value="TPR-like_helical_dom_sf"/>
</dbReference>
<dbReference type="Gene3D" id="1.25.40.390">
    <property type="match status" value="1"/>
</dbReference>
<feature type="repeat" description="TPR" evidence="6">
    <location>
        <begin position="224"/>
        <end position="257"/>
    </location>
</feature>